<dbReference type="Gene3D" id="2.60.40.2970">
    <property type="match status" value="1"/>
</dbReference>
<dbReference type="AlphaFoldDB" id="A0A6A6IL93"/>
<dbReference type="Proteomes" id="UP000800094">
    <property type="component" value="Unassembled WGS sequence"/>
</dbReference>
<dbReference type="RefSeq" id="XP_033685983.1">
    <property type="nucleotide sequence ID" value="XM_033828643.1"/>
</dbReference>
<keyword evidence="2" id="KW-1185">Reference proteome</keyword>
<protein>
    <submittedName>
        <fullName evidence="1">Uncharacterized protein</fullName>
    </submittedName>
</protein>
<reference evidence="1" key="1">
    <citation type="journal article" date="2020" name="Stud. Mycol.">
        <title>101 Dothideomycetes genomes: a test case for predicting lifestyles and emergence of pathogens.</title>
        <authorList>
            <person name="Haridas S."/>
            <person name="Albert R."/>
            <person name="Binder M."/>
            <person name="Bloem J."/>
            <person name="Labutti K."/>
            <person name="Salamov A."/>
            <person name="Andreopoulos B."/>
            <person name="Baker S."/>
            <person name="Barry K."/>
            <person name="Bills G."/>
            <person name="Bluhm B."/>
            <person name="Cannon C."/>
            <person name="Castanera R."/>
            <person name="Culley D."/>
            <person name="Daum C."/>
            <person name="Ezra D."/>
            <person name="Gonzalez J."/>
            <person name="Henrissat B."/>
            <person name="Kuo A."/>
            <person name="Liang C."/>
            <person name="Lipzen A."/>
            <person name="Lutzoni F."/>
            <person name="Magnuson J."/>
            <person name="Mondo S."/>
            <person name="Nolan M."/>
            <person name="Ohm R."/>
            <person name="Pangilinan J."/>
            <person name="Park H.-J."/>
            <person name="Ramirez L."/>
            <person name="Alfaro M."/>
            <person name="Sun H."/>
            <person name="Tritt A."/>
            <person name="Yoshinaga Y."/>
            <person name="Zwiers L.-H."/>
            <person name="Turgeon B."/>
            <person name="Goodwin S."/>
            <person name="Spatafora J."/>
            <person name="Crous P."/>
            <person name="Grigoriev I."/>
        </authorList>
    </citation>
    <scope>NUCLEOTIDE SEQUENCE</scope>
    <source>
        <strain evidence="1">CBS 122368</strain>
    </source>
</reference>
<organism evidence="1 2">
    <name type="scientific">Trematosphaeria pertusa</name>
    <dbReference type="NCBI Taxonomy" id="390896"/>
    <lineage>
        <taxon>Eukaryota</taxon>
        <taxon>Fungi</taxon>
        <taxon>Dikarya</taxon>
        <taxon>Ascomycota</taxon>
        <taxon>Pezizomycotina</taxon>
        <taxon>Dothideomycetes</taxon>
        <taxon>Pleosporomycetidae</taxon>
        <taxon>Pleosporales</taxon>
        <taxon>Massarineae</taxon>
        <taxon>Trematosphaeriaceae</taxon>
        <taxon>Trematosphaeria</taxon>
    </lineage>
</organism>
<name>A0A6A6IL93_9PLEO</name>
<evidence type="ECO:0000313" key="2">
    <source>
        <dbReference type="Proteomes" id="UP000800094"/>
    </source>
</evidence>
<evidence type="ECO:0000313" key="1">
    <source>
        <dbReference type="EMBL" id="KAF2250979.1"/>
    </source>
</evidence>
<dbReference type="GeneID" id="54581973"/>
<sequence>MNGRTAVIAAAAVTILGGLYFFSTPSSSSFSMSTSPSASSEVPGLEFKLSQISRSPPSLLVTLKNNNPETPFTILKWGTPLDPQASNLGVFKLVDAESGKEVPTDIIKIARKMPPSREDMVTVAPGTEEATEVVFDKPWMPNKKPAKYKVKAEGEFMGVWDKYGGDVQESDMEAYTDSPLSGRAFKSNEQVMLVD</sequence>
<accession>A0A6A6IL93</accession>
<gene>
    <name evidence="1" type="ORF">BU26DRAFT_517730</name>
</gene>
<proteinExistence type="predicted"/>
<dbReference type="OrthoDB" id="4664297at2759"/>
<dbReference type="EMBL" id="ML987193">
    <property type="protein sequence ID" value="KAF2250979.1"/>
    <property type="molecule type" value="Genomic_DNA"/>
</dbReference>